<dbReference type="InterPro" id="IPR029052">
    <property type="entry name" value="Metallo-depent_PP-like"/>
</dbReference>
<name>A0A2R8BZW3_9RHOB</name>
<dbReference type="GO" id="GO:0004115">
    <property type="term" value="F:3',5'-cyclic-AMP phosphodiesterase activity"/>
    <property type="evidence" value="ECO:0007669"/>
    <property type="project" value="UniProtKB-EC"/>
</dbReference>
<proteinExistence type="predicted"/>
<dbReference type="AlphaFoldDB" id="A0A2R8BZW3"/>
<dbReference type="RefSeq" id="WP_108895450.1">
    <property type="nucleotide sequence ID" value="NZ_ONZF01000011.1"/>
</dbReference>
<gene>
    <name evidence="2" type="primary">cpdA_4</name>
    <name evidence="2" type="ORF">PAA8504_03566</name>
</gene>
<feature type="domain" description="Calcineurin-like phosphoesterase" evidence="1">
    <location>
        <begin position="16"/>
        <end position="242"/>
    </location>
</feature>
<dbReference type="EMBL" id="ONZF01000011">
    <property type="protein sequence ID" value="SPJ25715.1"/>
    <property type="molecule type" value="Genomic_DNA"/>
</dbReference>
<dbReference type="SUPFAM" id="SSF56300">
    <property type="entry name" value="Metallo-dependent phosphatases"/>
    <property type="match status" value="1"/>
</dbReference>
<dbReference type="OrthoDB" id="356681at2"/>
<keyword evidence="2" id="KW-0378">Hydrolase</keyword>
<dbReference type="Proteomes" id="UP000244912">
    <property type="component" value="Unassembled WGS sequence"/>
</dbReference>
<accession>A0A2R8BZW3</accession>
<evidence type="ECO:0000313" key="2">
    <source>
        <dbReference type="EMBL" id="SPJ25715.1"/>
    </source>
</evidence>
<organism evidence="2 3">
    <name type="scientific">Palleronia abyssalis</name>
    <dbReference type="NCBI Taxonomy" id="1501240"/>
    <lineage>
        <taxon>Bacteria</taxon>
        <taxon>Pseudomonadati</taxon>
        <taxon>Pseudomonadota</taxon>
        <taxon>Alphaproteobacteria</taxon>
        <taxon>Rhodobacterales</taxon>
        <taxon>Roseobacteraceae</taxon>
        <taxon>Palleronia</taxon>
    </lineage>
</organism>
<dbReference type="Gene3D" id="3.60.21.10">
    <property type="match status" value="1"/>
</dbReference>
<evidence type="ECO:0000259" key="1">
    <source>
        <dbReference type="Pfam" id="PF00149"/>
    </source>
</evidence>
<protein>
    <submittedName>
        <fullName evidence="2">3',5'-cyclic adenosine monophosphate phosphodiesterase CpdA</fullName>
        <ecNumber evidence="2">3.1.4.53</ecNumber>
    </submittedName>
</protein>
<sequence>MTDQRDRTETDIEQGRVLVLADLHLDIWVRSGLDPLALIPAETWSSLDALIIAGDLSNNPLGSWPVDLRKIGAHMPLDRVHLFPGNHDYFSHALDDEAIMGRAAVRVGANFAQKAQIVVGRTRFLCCTLWTDFELLGDPVAAKAAAYRGMTDYRSIFMTMGDFRVLRPDHTLAVHRDHRAWLESSLAEAFDGETIVVTHHAPVPDGVRQPVDELGPAFGSDLRELIEAHQPRAWYFGHTHWPFRGRVGRTEVINFSVGYPSEVPVEGAAAFMTRGLVTLGRNGAPAVAAPAAAGDGGASE</sequence>
<keyword evidence="3" id="KW-1185">Reference proteome</keyword>
<reference evidence="2 3" key="1">
    <citation type="submission" date="2018-03" db="EMBL/GenBank/DDBJ databases">
        <authorList>
            <person name="Keele B.F."/>
        </authorList>
    </citation>
    <scope>NUCLEOTIDE SEQUENCE [LARGE SCALE GENOMIC DNA]</scope>
    <source>
        <strain evidence="2 3">CECT 8504</strain>
    </source>
</reference>
<dbReference type="Pfam" id="PF00149">
    <property type="entry name" value="Metallophos"/>
    <property type="match status" value="1"/>
</dbReference>
<evidence type="ECO:0000313" key="3">
    <source>
        <dbReference type="Proteomes" id="UP000244912"/>
    </source>
</evidence>
<dbReference type="EC" id="3.1.4.53" evidence="2"/>
<dbReference type="InterPro" id="IPR004843">
    <property type="entry name" value="Calcineurin-like_PHP"/>
</dbReference>
<dbReference type="PANTHER" id="PTHR37844:SF2">
    <property type="entry name" value="SER_THR PROTEIN PHOSPHATASE SUPERFAMILY (AFU_ORTHOLOGUE AFUA_1G14840)"/>
    <property type="match status" value="1"/>
</dbReference>
<dbReference type="PANTHER" id="PTHR37844">
    <property type="entry name" value="SER/THR PROTEIN PHOSPHATASE SUPERFAMILY (AFU_ORTHOLOGUE AFUA_1G14840)"/>
    <property type="match status" value="1"/>
</dbReference>